<name>A0AAV3PN94_LITER</name>
<organism evidence="2 3">
    <name type="scientific">Lithospermum erythrorhizon</name>
    <name type="common">Purple gromwell</name>
    <name type="synonym">Lithospermum officinale var. erythrorhizon</name>
    <dbReference type="NCBI Taxonomy" id="34254"/>
    <lineage>
        <taxon>Eukaryota</taxon>
        <taxon>Viridiplantae</taxon>
        <taxon>Streptophyta</taxon>
        <taxon>Embryophyta</taxon>
        <taxon>Tracheophyta</taxon>
        <taxon>Spermatophyta</taxon>
        <taxon>Magnoliopsida</taxon>
        <taxon>eudicotyledons</taxon>
        <taxon>Gunneridae</taxon>
        <taxon>Pentapetalae</taxon>
        <taxon>asterids</taxon>
        <taxon>lamiids</taxon>
        <taxon>Boraginales</taxon>
        <taxon>Boraginaceae</taxon>
        <taxon>Boraginoideae</taxon>
        <taxon>Lithospermeae</taxon>
        <taxon>Lithospermum</taxon>
    </lineage>
</organism>
<evidence type="ECO:0000256" key="1">
    <source>
        <dbReference type="SAM" id="MobiDB-lite"/>
    </source>
</evidence>
<dbReference type="Proteomes" id="UP001454036">
    <property type="component" value="Unassembled WGS sequence"/>
</dbReference>
<protein>
    <submittedName>
        <fullName evidence="2">Uncharacterized protein</fullName>
    </submittedName>
</protein>
<feature type="compositionally biased region" description="Polar residues" evidence="1">
    <location>
        <begin position="49"/>
        <end position="59"/>
    </location>
</feature>
<proteinExistence type="predicted"/>
<sequence>MSDSSHSRPEGQGYNSKIWVLSSPYISSSLAALAGSEQSEPIPAVPLNVRTTASPSPIASTHPPRCPLQPKDMRANIDSCRRELSEGDLALIRTRSEIPSSPPTRGSPSAASTPLASLQGFCDPLPSKLDPESWRPFFLFVSGGRLPCDVPSGFTVHQKSTKALQGSAKHKADSVDFTAFWANTRPMPLHFYSDPKVLSAVGLVPGTMADLGTRIIEGHLQRELRASGEAGLVVASSSSEEDEVMGPLLRTFPSLGFPSSLSLEGFSPTLVAHYRPKTSIEVPSTTKPSGMSPGA</sequence>
<keyword evidence="3" id="KW-1185">Reference proteome</keyword>
<feature type="compositionally biased region" description="Polar residues" evidence="1">
    <location>
        <begin position="97"/>
        <end position="106"/>
    </location>
</feature>
<gene>
    <name evidence="2" type="ORF">LIER_10737</name>
</gene>
<dbReference type="EMBL" id="BAABME010001934">
    <property type="protein sequence ID" value="GAA0152196.1"/>
    <property type="molecule type" value="Genomic_DNA"/>
</dbReference>
<feature type="region of interest" description="Disordered" evidence="1">
    <location>
        <begin position="94"/>
        <end position="114"/>
    </location>
</feature>
<evidence type="ECO:0000313" key="2">
    <source>
        <dbReference type="EMBL" id="GAA0152196.1"/>
    </source>
</evidence>
<dbReference type="AlphaFoldDB" id="A0AAV3PN94"/>
<reference evidence="2 3" key="1">
    <citation type="submission" date="2024-01" db="EMBL/GenBank/DDBJ databases">
        <title>The complete chloroplast genome sequence of Lithospermum erythrorhizon: insights into the phylogenetic relationship among Boraginaceae species and the maternal lineages of purple gromwells.</title>
        <authorList>
            <person name="Okada T."/>
            <person name="Watanabe K."/>
        </authorList>
    </citation>
    <scope>NUCLEOTIDE SEQUENCE [LARGE SCALE GENOMIC DNA]</scope>
</reference>
<comment type="caution">
    <text evidence="2">The sequence shown here is derived from an EMBL/GenBank/DDBJ whole genome shotgun (WGS) entry which is preliminary data.</text>
</comment>
<accession>A0AAV3PN94</accession>
<feature type="region of interest" description="Disordered" evidence="1">
    <location>
        <begin position="37"/>
        <end position="71"/>
    </location>
</feature>
<evidence type="ECO:0000313" key="3">
    <source>
        <dbReference type="Proteomes" id="UP001454036"/>
    </source>
</evidence>